<gene>
    <name evidence="15" type="primary">Cad89D</name>
    <name evidence="15" type="ORF">E2C01_029649</name>
</gene>
<keyword evidence="6 11" id="KW-0106">Calcium</keyword>
<evidence type="ECO:0000256" key="7">
    <source>
        <dbReference type="ARBA" id="ARBA00022889"/>
    </source>
</evidence>
<keyword evidence="3 13" id="KW-0812">Transmembrane</keyword>
<evidence type="ECO:0000256" key="13">
    <source>
        <dbReference type="SAM" id="Phobius"/>
    </source>
</evidence>
<dbReference type="Gene3D" id="2.60.40.60">
    <property type="entry name" value="Cadherins"/>
    <property type="match status" value="10"/>
</dbReference>
<dbReference type="InterPro" id="IPR020894">
    <property type="entry name" value="Cadherin_CS"/>
</dbReference>
<dbReference type="PRINTS" id="PR00205">
    <property type="entry name" value="CADHERIN"/>
</dbReference>
<dbReference type="PROSITE" id="PS50268">
    <property type="entry name" value="CADHERIN_2"/>
    <property type="match status" value="10"/>
</dbReference>
<dbReference type="InterPro" id="IPR015919">
    <property type="entry name" value="Cadherin-like_sf"/>
</dbReference>
<dbReference type="EMBL" id="VSRR010003449">
    <property type="protein sequence ID" value="MPC36200.1"/>
    <property type="molecule type" value="Genomic_DNA"/>
</dbReference>
<evidence type="ECO:0000256" key="6">
    <source>
        <dbReference type="ARBA" id="ARBA00022837"/>
    </source>
</evidence>
<comment type="caution">
    <text evidence="15">The sequence shown here is derived from an EMBL/GenBank/DDBJ whole genome shotgun (WGS) entry which is preliminary data.</text>
</comment>
<dbReference type="FunFam" id="2.60.40.60:FF:000020">
    <property type="entry name" value="Dachsous cadherin-related 1b"/>
    <property type="match status" value="1"/>
</dbReference>
<feature type="compositionally biased region" description="Polar residues" evidence="12">
    <location>
        <begin position="469"/>
        <end position="480"/>
    </location>
</feature>
<feature type="domain" description="Cadherin" evidence="14">
    <location>
        <begin position="27"/>
        <end position="143"/>
    </location>
</feature>
<evidence type="ECO:0000256" key="9">
    <source>
        <dbReference type="ARBA" id="ARBA00023136"/>
    </source>
</evidence>
<evidence type="ECO:0000256" key="10">
    <source>
        <dbReference type="ARBA" id="ARBA00023180"/>
    </source>
</evidence>
<evidence type="ECO:0000256" key="5">
    <source>
        <dbReference type="ARBA" id="ARBA00022737"/>
    </source>
</evidence>
<feature type="domain" description="Cadherin" evidence="14">
    <location>
        <begin position="818"/>
        <end position="923"/>
    </location>
</feature>
<evidence type="ECO:0000256" key="8">
    <source>
        <dbReference type="ARBA" id="ARBA00022989"/>
    </source>
</evidence>
<feature type="domain" description="Cadherin" evidence="14">
    <location>
        <begin position="759"/>
        <end position="817"/>
    </location>
</feature>
<keyword evidence="5" id="KW-0677">Repeat</keyword>
<keyword evidence="4" id="KW-0732">Signal</keyword>
<dbReference type="GO" id="GO:0060429">
    <property type="term" value="P:epithelium development"/>
    <property type="evidence" value="ECO:0007669"/>
    <property type="project" value="UniProtKB-ARBA"/>
</dbReference>
<dbReference type="PANTHER" id="PTHR24026">
    <property type="entry name" value="FAT ATYPICAL CADHERIN-RELATED"/>
    <property type="match status" value="1"/>
</dbReference>
<feature type="compositionally biased region" description="Basic residues" evidence="12">
    <location>
        <begin position="351"/>
        <end position="369"/>
    </location>
</feature>
<name>A0A5B7ENH9_PORTR</name>
<feature type="region of interest" description="Disordered" evidence="12">
    <location>
        <begin position="333"/>
        <end position="396"/>
    </location>
</feature>
<reference evidence="15 16" key="1">
    <citation type="submission" date="2019-05" db="EMBL/GenBank/DDBJ databases">
        <title>Another draft genome of Portunus trituberculatus and its Hox gene families provides insights of decapod evolution.</title>
        <authorList>
            <person name="Jeong J.-H."/>
            <person name="Song I."/>
            <person name="Kim S."/>
            <person name="Choi T."/>
            <person name="Kim D."/>
            <person name="Ryu S."/>
            <person name="Kim W."/>
        </authorList>
    </citation>
    <scope>NUCLEOTIDE SEQUENCE [LARGE SCALE GENOMIC DNA]</scope>
    <source>
        <tissue evidence="15">Muscle</tissue>
    </source>
</reference>
<evidence type="ECO:0000256" key="11">
    <source>
        <dbReference type="PROSITE-ProRule" id="PRU00043"/>
    </source>
</evidence>
<feature type="domain" description="Cadherin" evidence="14">
    <location>
        <begin position="1202"/>
        <end position="1308"/>
    </location>
</feature>
<feature type="transmembrane region" description="Helical" evidence="13">
    <location>
        <begin position="1546"/>
        <end position="1568"/>
    </location>
</feature>
<keyword evidence="8 13" id="KW-1133">Transmembrane helix</keyword>
<evidence type="ECO:0000313" key="15">
    <source>
        <dbReference type="EMBL" id="MPC36200.1"/>
    </source>
</evidence>
<keyword evidence="9 13" id="KW-0472">Membrane</keyword>
<evidence type="ECO:0000256" key="1">
    <source>
        <dbReference type="ARBA" id="ARBA00004251"/>
    </source>
</evidence>
<dbReference type="GO" id="GO:0005509">
    <property type="term" value="F:calcium ion binding"/>
    <property type="evidence" value="ECO:0007669"/>
    <property type="project" value="UniProtKB-UniRule"/>
</dbReference>
<evidence type="ECO:0000313" key="16">
    <source>
        <dbReference type="Proteomes" id="UP000324222"/>
    </source>
</evidence>
<organism evidence="15 16">
    <name type="scientific">Portunus trituberculatus</name>
    <name type="common">Swimming crab</name>
    <name type="synonym">Neptunus trituberculatus</name>
    <dbReference type="NCBI Taxonomy" id="210409"/>
    <lineage>
        <taxon>Eukaryota</taxon>
        <taxon>Metazoa</taxon>
        <taxon>Ecdysozoa</taxon>
        <taxon>Arthropoda</taxon>
        <taxon>Crustacea</taxon>
        <taxon>Multicrustacea</taxon>
        <taxon>Malacostraca</taxon>
        <taxon>Eumalacostraca</taxon>
        <taxon>Eucarida</taxon>
        <taxon>Decapoda</taxon>
        <taxon>Pleocyemata</taxon>
        <taxon>Brachyura</taxon>
        <taxon>Eubrachyura</taxon>
        <taxon>Portunoidea</taxon>
        <taxon>Portunidae</taxon>
        <taxon>Portuninae</taxon>
        <taxon>Portunus</taxon>
    </lineage>
</organism>
<evidence type="ECO:0000256" key="4">
    <source>
        <dbReference type="ARBA" id="ARBA00022729"/>
    </source>
</evidence>
<feature type="domain" description="Cadherin" evidence="14">
    <location>
        <begin position="1324"/>
        <end position="1447"/>
    </location>
</feature>
<feature type="domain" description="Cadherin" evidence="14">
    <location>
        <begin position="505"/>
        <end position="618"/>
    </location>
</feature>
<dbReference type="SUPFAM" id="SSF49313">
    <property type="entry name" value="Cadherin-like"/>
    <property type="match status" value="10"/>
</dbReference>
<feature type="domain" description="Cadherin" evidence="14">
    <location>
        <begin position="1070"/>
        <end position="1179"/>
    </location>
</feature>
<dbReference type="InterPro" id="IPR002126">
    <property type="entry name" value="Cadherin-like_dom"/>
</dbReference>
<comment type="subcellular location">
    <subcellularLocation>
        <location evidence="1">Cell membrane</location>
        <topology evidence="1">Single-pass type I membrane protein</topology>
    </subcellularLocation>
</comment>
<feature type="domain" description="Cadherin" evidence="14">
    <location>
        <begin position="961"/>
        <end position="1069"/>
    </location>
</feature>
<keyword evidence="2" id="KW-1003">Cell membrane</keyword>
<feature type="compositionally biased region" description="Basic and acidic residues" evidence="12">
    <location>
        <begin position="1620"/>
        <end position="1629"/>
    </location>
</feature>
<evidence type="ECO:0000259" key="14">
    <source>
        <dbReference type="PROSITE" id="PS50268"/>
    </source>
</evidence>
<evidence type="ECO:0000256" key="3">
    <source>
        <dbReference type="ARBA" id="ARBA00022692"/>
    </source>
</evidence>
<dbReference type="PROSITE" id="PS00232">
    <property type="entry name" value="CADHERIN_1"/>
    <property type="match status" value="4"/>
</dbReference>
<keyword evidence="7" id="KW-0130">Cell adhesion</keyword>
<dbReference type="Proteomes" id="UP000324222">
    <property type="component" value="Unassembled WGS sequence"/>
</dbReference>
<feature type="region of interest" description="Disordered" evidence="12">
    <location>
        <begin position="1689"/>
        <end position="1807"/>
    </location>
</feature>
<evidence type="ECO:0000256" key="2">
    <source>
        <dbReference type="ARBA" id="ARBA00022475"/>
    </source>
</evidence>
<keyword evidence="10" id="KW-0325">Glycoprotein</keyword>
<feature type="domain" description="Cadherin" evidence="14">
    <location>
        <begin position="619"/>
        <end position="716"/>
    </location>
</feature>
<dbReference type="CDD" id="cd11304">
    <property type="entry name" value="Cadherin_repeat"/>
    <property type="match status" value="9"/>
</dbReference>
<dbReference type="GO" id="GO:0009653">
    <property type="term" value="P:anatomical structure morphogenesis"/>
    <property type="evidence" value="ECO:0007669"/>
    <property type="project" value="UniProtKB-ARBA"/>
</dbReference>
<dbReference type="FunFam" id="2.60.40.60:FF:000005">
    <property type="entry name" value="Protocadherin 9"/>
    <property type="match status" value="1"/>
</dbReference>
<dbReference type="PANTHER" id="PTHR24026:SF129">
    <property type="entry name" value="CADHERIN-89D"/>
    <property type="match status" value="1"/>
</dbReference>
<keyword evidence="16" id="KW-1185">Reference proteome</keyword>
<feature type="region of interest" description="Disordered" evidence="12">
    <location>
        <begin position="1603"/>
        <end position="1629"/>
    </location>
</feature>
<feature type="domain" description="Cadherin" evidence="14">
    <location>
        <begin position="144"/>
        <end position="251"/>
    </location>
</feature>
<evidence type="ECO:0000256" key="12">
    <source>
        <dbReference type="SAM" id="MobiDB-lite"/>
    </source>
</evidence>
<dbReference type="Pfam" id="PF00028">
    <property type="entry name" value="Cadherin"/>
    <property type="match status" value="7"/>
</dbReference>
<dbReference type="GO" id="GO:0005886">
    <property type="term" value="C:plasma membrane"/>
    <property type="evidence" value="ECO:0007669"/>
    <property type="project" value="UniProtKB-SubCell"/>
</dbReference>
<dbReference type="SMART" id="SM00112">
    <property type="entry name" value="CA"/>
    <property type="match status" value="9"/>
</dbReference>
<feature type="region of interest" description="Disordered" evidence="12">
    <location>
        <begin position="417"/>
        <end position="480"/>
    </location>
</feature>
<protein>
    <submittedName>
        <fullName evidence="15">Cadherin-89D</fullName>
    </submittedName>
</protein>
<accession>A0A5B7ENH9</accession>
<sequence>MGTPALSSSSTVKIVVLDADDLPPRFSHPRYYARLAEHPGPNPGVRVLQEVDVLPDGLRAIDGDVGQNTSVRYSLVDTPASSLFSIDPVSGRLFLTSHLDRESLTDPSLTLHVRAEQVDDARKVGSSVVVVEVEDVNDNLPHFSQDVYSVSIIENLPTSFSVMQVAAADPDEGVNGAFSYHLVGGSGSLTINPQSGWLTVANQSILDREKNPVIHLRVCADQLAPLTARSGRAYTPALIDEPETTTETPKIPVVETETPAEALEVTTEVLIPTEYSEALEVFTEVTTLQEDIIEVTTTQETTTTELPETTVVEGLYGDVPTLVTAPLLREVGRPQVRTKARDSTSTVMPPVRRRRRQRVPLRSRQRRTRRSSDGRRGGYSSLTKRETSAGVIREGDLETGLEEENVRVLLRVQRIDPTADKKTPEGDRTHLEEDAVSSLPPESTQGHSRHRPPTGAYQWGETRRRGHRSTNATQEEAASVPQSWSCARIELNLLDANDNNPVFLPSNQYAFTITENAQQGDLIGTVREEGLQDADEGNNGLVRYRIQTRENSTKDTAVRSVAVGDADGALTLQEKLPPGLLTVLVEASDSPLNPSETRTSLAVVTISVKATHSWEPRFEGAPFELWVGGDAPVGTSVGQVRVVDMPGPDLLFDMFHSYPEGVPFAIEETSGIVSVMNPLRNYSRSSYEFEAVVTDGRDSLATNLTIHVAPNRRPGSRRDTVLYFSIQENLSGGVVGNVVVALRNIGVRVPPDPQLELVSPEARKYFDLAEDATLYTVAPLDYETHSNHTLVVMSARTSDIYYVQVQVEDVNDNPPQLNAVSYSGMVREDAPPGTPLTLSPTVQVVDGDQYDGSSFVLELSGDASSIFSIDSSTGTIYFVGQELDREVTSSYSLVLVARDDGNLTSTANLTILVQDVNDNAPQFTQREPLFSAKEGLNEDRSRRLPDTSGLEHLADLERSLIRIPESLPVGSRVTQLSATDEDDKTFGDIRYAIESEKSFGFSTGEERRFMTETNKFSVEAKTGVLVVAGKLEPNHFYLVNVSATDGGGLSSHSVAAIAVFDINDHTPRFERPVYNFEVVEGDYLVGEVGKVAAYDHDLGENGNVHYEIVLYGNASRDHVFPFRLDETTGAILTTGSVDREEQDAYEFSVIASDSGQPRLSSSVMVHIDIIDINDHHPVFYGYQDVLQPPDAPDDYPEDHAGATPVYLSEVSEKAPKFTTITQVYANDSDSNSSGNGLVLYKLEGGEDKFAIDSKNGSVYTIGPLDYERWAEYQLTVVAQDLGTPPLTASALLKVTVVDVEEELTTRLFEREEYQVAVMENNDTPLMLLDLNVTENAPRNKTRSNSTNLVFFRLLYLKTHDPDLGLNGKVRYEILPGEGAREALTKFTVDPATGQVVVVGTLAEDVGRMFGLDVRATDRDGDTTGRSAIANVFVSSAAKREEESCPRHFKATEDTVHVLGPGGHLVVEMAAAPRAVEPHLDAIQETDVYVYGVDPVTQTVVEGVKLRHALRGRRGHLDAMLPSGLQLKGLRLPLPSRSGHVLQTAEVAILAGAVVVFLLTVTAIVCLCFKQRKSRRKPMPLPPLVTTGGMPVMPMAYPGPFGAPYTHMSDHSSADSTEAQEPPHDHHHYPADMAHYPQEAPRFPHDHGHRPRSIMRHPQPRCAHSCVSEIEHSCPTHTDEDETTSMCARHMASRKRRRGGEGASRLGGRIPEESSSDLDERDHAPPTVSVPGQPKCCARDRYGRNMRNTRGLPTVDCSVASSTRTHSPDSLEQHPQLHGRAAIHTIPRTHLKRAGDLGGPKPSDVTEL</sequence>
<proteinExistence type="predicted"/>
<feature type="compositionally biased region" description="Basic and acidic residues" evidence="12">
    <location>
        <begin position="417"/>
        <end position="433"/>
    </location>
</feature>
<dbReference type="OrthoDB" id="6252479at2759"/>
<dbReference type="GO" id="GO:0007156">
    <property type="term" value="P:homophilic cell adhesion via plasma membrane adhesion molecules"/>
    <property type="evidence" value="ECO:0007669"/>
    <property type="project" value="InterPro"/>
</dbReference>